<name>A0A0D2KCC9_9CHLO</name>
<dbReference type="GeneID" id="25726363"/>
<proteinExistence type="predicted"/>
<dbReference type="Pfam" id="PF12070">
    <property type="entry name" value="SCAI"/>
    <property type="match status" value="1"/>
</dbReference>
<evidence type="ECO:0000313" key="2">
    <source>
        <dbReference type="EMBL" id="KIZ07713.1"/>
    </source>
</evidence>
<dbReference type="GO" id="GO:0006351">
    <property type="term" value="P:DNA-templated transcription"/>
    <property type="evidence" value="ECO:0007669"/>
    <property type="project" value="InterPro"/>
</dbReference>
<organism evidence="2 3">
    <name type="scientific">Monoraphidium neglectum</name>
    <dbReference type="NCBI Taxonomy" id="145388"/>
    <lineage>
        <taxon>Eukaryota</taxon>
        <taxon>Viridiplantae</taxon>
        <taxon>Chlorophyta</taxon>
        <taxon>core chlorophytes</taxon>
        <taxon>Chlorophyceae</taxon>
        <taxon>CS clade</taxon>
        <taxon>Sphaeropleales</taxon>
        <taxon>Selenastraceae</taxon>
        <taxon>Monoraphidium</taxon>
    </lineage>
</organism>
<evidence type="ECO:0008006" key="4">
    <source>
        <dbReference type="Google" id="ProtNLM"/>
    </source>
</evidence>
<dbReference type="PANTHER" id="PTHR21243">
    <property type="entry name" value="PROTEIN SCAI"/>
    <property type="match status" value="1"/>
</dbReference>
<dbReference type="STRING" id="145388.A0A0D2KCC9"/>
<feature type="compositionally biased region" description="Gly residues" evidence="1">
    <location>
        <begin position="298"/>
        <end position="321"/>
    </location>
</feature>
<feature type="compositionally biased region" description="Gly residues" evidence="1">
    <location>
        <begin position="334"/>
        <end position="349"/>
    </location>
</feature>
<dbReference type="EMBL" id="KK100237">
    <property type="protein sequence ID" value="KIZ07713.1"/>
    <property type="molecule type" value="Genomic_DNA"/>
</dbReference>
<evidence type="ECO:0000256" key="1">
    <source>
        <dbReference type="SAM" id="MobiDB-lite"/>
    </source>
</evidence>
<reference evidence="2 3" key="1">
    <citation type="journal article" date="2013" name="BMC Genomics">
        <title>Reconstruction of the lipid metabolism for the microalga Monoraphidium neglectum from its genome sequence reveals characteristics suitable for biofuel production.</title>
        <authorList>
            <person name="Bogen C."/>
            <person name="Al-Dilaimi A."/>
            <person name="Albersmeier A."/>
            <person name="Wichmann J."/>
            <person name="Grundmann M."/>
            <person name="Rupp O."/>
            <person name="Lauersen K.J."/>
            <person name="Blifernez-Klassen O."/>
            <person name="Kalinowski J."/>
            <person name="Goesmann A."/>
            <person name="Mussgnug J.H."/>
            <person name="Kruse O."/>
        </authorList>
    </citation>
    <scope>NUCLEOTIDE SEQUENCE [LARGE SCALE GENOMIC DNA]</scope>
    <source>
        <strain evidence="2 3">SAG 48.87</strain>
    </source>
</reference>
<feature type="compositionally biased region" description="Low complexity" evidence="1">
    <location>
        <begin position="322"/>
        <end position="333"/>
    </location>
</feature>
<protein>
    <recommendedName>
        <fullName evidence="4">Protein SCAI</fullName>
    </recommendedName>
</protein>
<keyword evidence="3" id="KW-1185">Reference proteome</keyword>
<sequence>MGSREVFRAFEALLDKSQKSFNKLRDLPPYGNSQWERHFQKAFHVYSKLWKFQQENRELLMSRGMERWEIGDIASKIGQLYYNYYLRTSEIRFLHESYVFYEAIRSRSYFAQASRAGLAIKQLRYFARFIIICLLLSRREEVWQLLQEFQALISSYILKYSPPDANEWRGVIQEVTTFLNADVAMPMPRSPGAALPFRVSLRCGLSAPEVKLAPHRPMLLHAVLASYYPRQVKIAELPLDSFRMLQALEWEDAYSGSAPPPGEHPMPIAGGGGAAGREKAATASVAAAAVVAAAKGSSSGGGGGGGGGGGEGGGGGGGSGGDASSSGPASLVGASGGSTGGGGSAAAGVGPGGAPSLYENPSKHLVYRPSVLHLLSILTTTMEVLPRDGVLLLHLSASSGRGELKGGGAFASTSNLVAADGAAAAAAGAAADPEGASQPDSMSDVSGLSIGALTVSNAGTEAGLNLGPSKALDSADAYLSPEDLAHLTRRTLFLVVDGDNARSFTRLQGLEVSRAVFCLMSPSARPPELGDVTKTGGLLTLFLSGPLSAFCLAAGNTDPSVQQLVDLQATMGQILAQWGALLLRAFQAPAGPSARSPWAPLFRDALLRRQILRFVLCRATLGLHTTVGASAANLPRCFPDMPKEVAPDSPEIAEGVAKLAACLGRARVFGKKALAVGGGGSPMSVGTQ</sequence>
<dbReference type="InterPro" id="IPR022709">
    <property type="entry name" value="SCAI"/>
</dbReference>
<accession>A0A0D2KCC9</accession>
<dbReference type="KEGG" id="mng:MNEG_0245"/>
<evidence type="ECO:0000313" key="3">
    <source>
        <dbReference type="Proteomes" id="UP000054498"/>
    </source>
</evidence>
<feature type="region of interest" description="Disordered" evidence="1">
    <location>
        <begin position="255"/>
        <end position="275"/>
    </location>
</feature>
<gene>
    <name evidence="2" type="ORF">MNEG_0245</name>
</gene>
<dbReference type="OrthoDB" id="525027at2759"/>
<dbReference type="GO" id="GO:0003714">
    <property type="term" value="F:transcription corepressor activity"/>
    <property type="evidence" value="ECO:0007669"/>
    <property type="project" value="InterPro"/>
</dbReference>
<dbReference type="AlphaFoldDB" id="A0A0D2KCC9"/>
<feature type="region of interest" description="Disordered" evidence="1">
    <location>
        <begin position="295"/>
        <end position="349"/>
    </location>
</feature>
<dbReference type="RefSeq" id="XP_013906732.1">
    <property type="nucleotide sequence ID" value="XM_014051278.1"/>
</dbReference>
<dbReference type="Proteomes" id="UP000054498">
    <property type="component" value="Unassembled WGS sequence"/>
</dbReference>